<gene>
    <name evidence="1" type="ORF">C1SCF055_LOCUS26365</name>
    <name evidence="2" type="ORF">C1SCF055_LOCUS41136</name>
    <name evidence="3" type="ORF">C1SCF055_LOCUS45322</name>
</gene>
<keyword evidence="5" id="KW-1185">Reference proteome</keyword>
<accession>A0A9P1CZK6</accession>
<evidence type="ECO:0000313" key="4">
    <source>
        <dbReference type="EMBL" id="CAL1153606.1"/>
    </source>
</evidence>
<dbReference type="EMBL" id="CAMXCT020006843">
    <property type="protein sequence ID" value="CAL1174330.1"/>
    <property type="molecule type" value="Genomic_DNA"/>
</dbReference>
<organism evidence="1">
    <name type="scientific">Cladocopium goreaui</name>
    <dbReference type="NCBI Taxonomy" id="2562237"/>
    <lineage>
        <taxon>Eukaryota</taxon>
        <taxon>Sar</taxon>
        <taxon>Alveolata</taxon>
        <taxon>Dinophyceae</taxon>
        <taxon>Suessiales</taxon>
        <taxon>Symbiodiniaceae</taxon>
        <taxon>Cladocopium</taxon>
    </lineage>
</organism>
<dbReference type="Proteomes" id="UP001152797">
    <property type="component" value="Unassembled WGS sequence"/>
</dbReference>
<reference evidence="1" key="1">
    <citation type="submission" date="2022-10" db="EMBL/GenBank/DDBJ databases">
        <authorList>
            <person name="Chen Y."/>
            <person name="Dougan E. K."/>
            <person name="Chan C."/>
            <person name="Rhodes N."/>
            <person name="Thang M."/>
        </authorList>
    </citation>
    <scope>NUCLEOTIDE SEQUENCE</scope>
</reference>
<dbReference type="EMBL" id="CAMXCT020006581">
    <property type="protein sequence ID" value="CAL1169764.1"/>
    <property type="molecule type" value="Genomic_DNA"/>
</dbReference>
<evidence type="ECO:0000313" key="5">
    <source>
        <dbReference type="Proteomes" id="UP001152797"/>
    </source>
</evidence>
<dbReference type="EMBL" id="CAMXCT010006843">
    <property type="protein sequence ID" value="CAI4020955.1"/>
    <property type="molecule type" value="Genomic_DNA"/>
</dbReference>
<sequence length="170" mass="19430">MVCRCCICLLMCCITNTPFILEQPGSSLLEWHPYFQLLCRRFKIYRVFVWLGSFGGGSPKPTLLYSNYQWIQSLYLPLPSNVEWTSEMSRKYIDGSGILRVCGGSDLKNSQYYPKLFGHAVAQAFQAHAKEVQDSVKTQLMLGSSWLPNISSQQPLTGNQWFLNRMPVMT</sequence>
<dbReference type="EMBL" id="CAMXCT010006581">
    <property type="protein sequence ID" value="CAI4016389.1"/>
    <property type="molecule type" value="Genomic_DNA"/>
</dbReference>
<dbReference type="EMBL" id="CAMXCT030006581">
    <property type="protein sequence ID" value="CAL4803701.1"/>
    <property type="molecule type" value="Genomic_DNA"/>
</dbReference>
<dbReference type="EMBL" id="CAMXCT030006843">
    <property type="protein sequence ID" value="CAL4808267.1"/>
    <property type="molecule type" value="Genomic_DNA"/>
</dbReference>
<dbReference type="AlphaFoldDB" id="A0A9P1CZK6"/>
<dbReference type="EMBL" id="CAMXCT010002756">
    <property type="protein sequence ID" value="CAI4000231.1"/>
    <property type="molecule type" value="Genomic_DNA"/>
</dbReference>
<comment type="caution">
    <text evidence="1">The sequence shown here is derived from an EMBL/GenBank/DDBJ whole genome shotgun (WGS) entry which is preliminary data.</text>
</comment>
<evidence type="ECO:0000313" key="1">
    <source>
        <dbReference type="EMBL" id="CAI4000231.1"/>
    </source>
</evidence>
<dbReference type="EMBL" id="CAMXCT020002756">
    <property type="protein sequence ID" value="CAL1153606.1"/>
    <property type="molecule type" value="Genomic_DNA"/>
</dbReference>
<protein>
    <submittedName>
        <fullName evidence="1">Uncharacterized protein</fullName>
    </submittedName>
</protein>
<reference evidence="4" key="2">
    <citation type="submission" date="2024-04" db="EMBL/GenBank/DDBJ databases">
        <authorList>
            <person name="Chen Y."/>
            <person name="Shah S."/>
            <person name="Dougan E. K."/>
            <person name="Thang M."/>
            <person name="Chan C."/>
        </authorList>
    </citation>
    <scope>NUCLEOTIDE SEQUENCE [LARGE SCALE GENOMIC DNA]</scope>
</reference>
<dbReference type="EMBL" id="CAMXCT030002756">
    <property type="protein sequence ID" value="CAL4787543.1"/>
    <property type="molecule type" value="Genomic_DNA"/>
</dbReference>
<proteinExistence type="predicted"/>
<evidence type="ECO:0000313" key="2">
    <source>
        <dbReference type="EMBL" id="CAI4016389.1"/>
    </source>
</evidence>
<name>A0A9P1CZK6_9DINO</name>
<dbReference type="OrthoDB" id="491433at2759"/>
<evidence type="ECO:0000313" key="3">
    <source>
        <dbReference type="EMBL" id="CAI4020955.1"/>
    </source>
</evidence>